<evidence type="ECO:0000313" key="2">
    <source>
        <dbReference type="EMBL" id="KAF6762689.1"/>
    </source>
</evidence>
<gene>
    <name evidence="2" type="ORF">DFP72DRAFT_1145036</name>
</gene>
<proteinExistence type="predicted"/>
<dbReference type="EMBL" id="JACGCI010000007">
    <property type="protein sequence ID" value="KAF6762689.1"/>
    <property type="molecule type" value="Genomic_DNA"/>
</dbReference>
<protein>
    <submittedName>
        <fullName evidence="2">Uncharacterized protein</fullName>
    </submittedName>
</protein>
<dbReference type="AlphaFoldDB" id="A0A8H6IDY1"/>
<feature type="compositionally biased region" description="Acidic residues" evidence="1">
    <location>
        <begin position="399"/>
        <end position="408"/>
    </location>
</feature>
<accession>A0A8H6IDY1</accession>
<dbReference type="OrthoDB" id="2537141at2759"/>
<organism evidence="2 3">
    <name type="scientific">Ephemerocybe angulata</name>
    <dbReference type="NCBI Taxonomy" id="980116"/>
    <lineage>
        <taxon>Eukaryota</taxon>
        <taxon>Fungi</taxon>
        <taxon>Dikarya</taxon>
        <taxon>Basidiomycota</taxon>
        <taxon>Agaricomycotina</taxon>
        <taxon>Agaricomycetes</taxon>
        <taxon>Agaricomycetidae</taxon>
        <taxon>Agaricales</taxon>
        <taxon>Agaricineae</taxon>
        <taxon>Psathyrellaceae</taxon>
        <taxon>Ephemerocybe</taxon>
    </lineage>
</organism>
<reference evidence="2 3" key="1">
    <citation type="submission" date="2020-07" db="EMBL/GenBank/DDBJ databases">
        <title>Comparative genomics of pyrophilous fungi reveals a link between fire events and developmental genes.</title>
        <authorList>
            <consortium name="DOE Joint Genome Institute"/>
            <person name="Steindorff A.S."/>
            <person name="Carver A."/>
            <person name="Calhoun S."/>
            <person name="Stillman K."/>
            <person name="Liu H."/>
            <person name="Lipzen A."/>
            <person name="Pangilinan J."/>
            <person name="Labutti K."/>
            <person name="Bruns T.D."/>
            <person name="Grigoriev I.V."/>
        </authorList>
    </citation>
    <scope>NUCLEOTIDE SEQUENCE [LARGE SCALE GENOMIC DNA]</scope>
    <source>
        <strain evidence="2 3">CBS 144469</strain>
    </source>
</reference>
<name>A0A8H6IDY1_9AGAR</name>
<keyword evidence="3" id="KW-1185">Reference proteome</keyword>
<sequence length="909" mass="100530">MFVMGVESLFRQLGTRADDDDAGSITASKWTTDYRFRIAIIVLFLRVPSSTTLAMAETGPIDKLSTNLSKLPQVDKSGLLASFVKQQRQNAKVYEVEGQKYMGSWEPGKEEGRKALPNSSSVVSNRTRNAGKDNAEFGERWGVTTPVLKPRNPHKVEVVGDQNKIYPNRHQGVAQGGVETLRIGEVAPASPPPRRLAKKANKSPKALKGAQRISDYESDCGTEGRERVSRMNARKERRRERREIVNPRKRRTSVYSNSEEESEEESRVQKKKKGSKGKQQKIPAGLALMHCFSATNVGKSRLTMEPSARLSGVFSKGKASVKTTMAKKAAANSRFSESHFLNKHTSNGRIPTPEPKQSKHRSKGKSEKSKATKNENSKPASSKRKEVLSISESSTTSDPPDESLDEDEAPIKLKARRKQRVAGPASAQSLDNEEPPNRRKRASSITWDIERDSARLPSSDLSNAIALESPVPGRQGQTSDELPIGPIIASVVSWHKTPSPSLGPHDSASQCISKTPVPLKEGKMQEGKAFSKYFGPSQRTGEEQNEEDRKEVSLTLICPAFSLAGGEDPHPASDTAKRRHPPTEPQCYPQETRDAPKATLPWWAYECEEDEVQEKEVSDNPPPQDEEMPSSPTGRKPRPTSTPFIEGKGDERWIAEPLHDYFGAEEWKCEPSYYEAGRSSLGGFLDEEPAGLSYLDGYGTTDEVELHDPWQGEVEPEADTFYPEHGSDEEAPELMEWTDHGGEWEDEIAEFEREAELGYNSTGEGNPAEWGEQYGQQEDFYEDGLAGESSYATGYLDEGDCLTGNECVRFEEPNCDLENESSGNFSELERSISGSGGLEELGLDSFNSSSLQGPLQADLCHFLAGRSALLGFDVEMRTPRPPSAHIGGITKAEHDVAESLKNHWYPQRL</sequence>
<feature type="region of interest" description="Disordered" evidence="1">
    <location>
        <begin position="105"/>
        <end position="127"/>
    </location>
</feature>
<dbReference type="Proteomes" id="UP000521943">
    <property type="component" value="Unassembled WGS sequence"/>
</dbReference>
<evidence type="ECO:0000313" key="3">
    <source>
        <dbReference type="Proteomes" id="UP000521943"/>
    </source>
</evidence>
<comment type="caution">
    <text evidence="2">The sequence shown here is derived from an EMBL/GenBank/DDBJ whole genome shotgun (WGS) entry which is preliminary data.</text>
</comment>
<feature type="region of interest" description="Disordered" evidence="1">
    <location>
        <begin position="186"/>
        <end position="282"/>
    </location>
</feature>
<feature type="compositionally biased region" description="Basic and acidic residues" evidence="1">
    <location>
        <begin position="364"/>
        <end position="376"/>
    </location>
</feature>
<feature type="region of interest" description="Disordered" evidence="1">
    <location>
        <begin position="498"/>
        <end position="649"/>
    </location>
</feature>
<feature type="region of interest" description="Disordered" evidence="1">
    <location>
        <begin position="330"/>
        <end position="461"/>
    </location>
</feature>
<feature type="compositionally biased region" description="Basic residues" evidence="1">
    <location>
        <begin position="269"/>
        <end position="279"/>
    </location>
</feature>
<evidence type="ECO:0000256" key="1">
    <source>
        <dbReference type="SAM" id="MobiDB-lite"/>
    </source>
</evidence>